<organism evidence="2 3">
    <name type="scientific">Veillonella tobetsuensis</name>
    <dbReference type="NCBI Taxonomy" id="1110546"/>
    <lineage>
        <taxon>Bacteria</taxon>
        <taxon>Bacillati</taxon>
        <taxon>Bacillota</taxon>
        <taxon>Negativicutes</taxon>
        <taxon>Veillonellales</taxon>
        <taxon>Veillonellaceae</taxon>
        <taxon>Veillonella</taxon>
    </lineage>
</organism>
<evidence type="ECO:0000313" key="2">
    <source>
        <dbReference type="EMBL" id="GCL68118.1"/>
    </source>
</evidence>
<feature type="compositionally biased region" description="Polar residues" evidence="1">
    <location>
        <begin position="350"/>
        <end position="361"/>
    </location>
</feature>
<dbReference type="RefSeq" id="WP_137661260.1">
    <property type="nucleotide sequence ID" value="NZ_BJCQ01000048.1"/>
</dbReference>
<feature type="region of interest" description="Disordered" evidence="1">
    <location>
        <begin position="415"/>
        <end position="434"/>
    </location>
</feature>
<evidence type="ECO:0000256" key="1">
    <source>
        <dbReference type="SAM" id="MobiDB-lite"/>
    </source>
</evidence>
<dbReference type="AlphaFoldDB" id="A0A480BAB6"/>
<reference evidence="2 3" key="1">
    <citation type="submission" date="2019-03" db="EMBL/GenBank/DDBJ databases">
        <title>Draft genome sequences of two Veillonella tobetsuensis clinical isolates from intraoperative bronchial fluids of elderly patients with pulmonary carcinoma.</title>
        <authorList>
            <person name="Akiyama T."/>
        </authorList>
    </citation>
    <scope>NUCLEOTIDE SEQUENCE [LARGE SCALE GENOMIC DNA]</scope>
    <source>
        <strain evidence="2 3">PAGU 1578</strain>
    </source>
</reference>
<dbReference type="EMBL" id="BJCQ01000048">
    <property type="protein sequence ID" value="GCL68118.1"/>
    <property type="molecule type" value="Genomic_DNA"/>
</dbReference>
<protein>
    <submittedName>
        <fullName evidence="2">Uncharacterized protein</fullName>
    </submittedName>
</protein>
<proteinExistence type="predicted"/>
<name>A0A480BAB6_9FIRM</name>
<sequence>MEFNYGDTLSIKSDLYTILGKIRYIDTNGDIWYEYKLIKHSTNGQFWLSWDEIRNEYQFTKPCGSMRPSTMICVDEGREIVSGAWGDVDVDISDSAKYQEYESPDGATTFSIEEWEDETEYSTGFYVNKEFVTLEPKATVTNSIEQRLKSVSGRNKIFGPFLWIVICVLAVFASELDLPSWHQVRAFFNHPYTVSEYIKEHPDTYTYVTSITGANNLKSDIYQSSLSLDETTQDIIKGLKGDVERVTQDGNTAFTEITEDNQEVAEEYKAEKRNETTIPTETVTLLTKYEYITVYISTENTVLVRVESRESAYNHNNDGGYHSSSRSYWFYRNSYWYNGYAQDQMKYTSPSSYSDYNPTSNPYKSDYSNTSSSSTKNPYKSDYSSGYGAGTSDANRLSRATNYSYSPYESYATSIRNASTGGRGSDSGGTSHGK</sequence>
<feature type="compositionally biased region" description="Low complexity" evidence="1">
    <location>
        <begin position="362"/>
        <end position="382"/>
    </location>
</feature>
<comment type="caution">
    <text evidence="2">The sequence shown here is derived from an EMBL/GenBank/DDBJ whole genome shotgun (WGS) entry which is preliminary data.</text>
</comment>
<accession>A0A480BAB6</accession>
<feature type="compositionally biased region" description="Gly residues" evidence="1">
    <location>
        <begin position="421"/>
        <end position="434"/>
    </location>
</feature>
<dbReference type="Proteomes" id="UP000300381">
    <property type="component" value="Unassembled WGS sequence"/>
</dbReference>
<evidence type="ECO:0000313" key="3">
    <source>
        <dbReference type="Proteomes" id="UP000300381"/>
    </source>
</evidence>
<feature type="region of interest" description="Disordered" evidence="1">
    <location>
        <begin position="350"/>
        <end position="396"/>
    </location>
</feature>
<gene>
    <name evidence="2" type="ORF">PAGU1578_17390</name>
</gene>